<evidence type="ECO:0000256" key="6">
    <source>
        <dbReference type="ARBA" id="ARBA00022670"/>
    </source>
</evidence>
<protein>
    <recommendedName>
        <fullName evidence="18">glutamate carboxypeptidase II</fullName>
        <ecNumber evidence="18">3.4.17.21</ecNumber>
    </recommendedName>
</protein>
<evidence type="ECO:0000256" key="10">
    <source>
        <dbReference type="ARBA" id="ARBA00022833"/>
    </source>
</evidence>
<name>A0A210QTX4_MIZYE</name>
<evidence type="ECO:0000313" key="23">
    <source>
        <dbReference type="EMBL" id="OWF52174.1"/>
    </source>
</evidence>
<keyword evidence="10" id="KW-0862">Zinc</keyword>
<evidence type="ECO:0000256" key="1">
    <source>
        <dbReference type="ARBA" id="ARBA00001947"/>
    </source>
</evidence>
<dbReference type="Gene3D" id="1.20.930.40">
    <property type="entry name" value="Transferrin receptor-like, dimerisation domain"/>
    <property type="match status" value="1"/>
</dbReference>
<dbReference type="GO" id="GO:0006508">
    <property type="term" value="P:proteolysis"/>
    <property type="evidence" value="ECO:0007669"/>
    <property type="project" value="UniProtKB-KW"/>
</dbReference>
<gene>
    <name evidence="23" type="ORF">KP79_PYT10274</name>
</gene>
<evidence type="ECO:0000256" key="14">
    <source>
        <dbReference type="ARBA" id="ARBA00023049"/>
    </source>
</evidence>
<keyword evidence="24" id="KW-1185">Reference proteome</keyword>
<dbReference type="Gene3D" id="3.50.30.30">
    <property type="match status" value="1"/>
</dbReference>
<evidence type="ECO:0000256" key="17">
    <source>
        <dbReference type="ARBA" id="ARBA00052003"/>
    </source>
</evidence>
<organism evidence="23 24">
    <name type="scientific">Mizuhopecten yessoensis</name>
    <name type="common">Japanese scallop</name>
    <name type="synonym">Patinopecten yessoensis</name>
    <dbReference type="NCBI Taxonomy" id="6573"/>
    <lineage>
        <taxon>Eukaryota</taxon>
        <taxon>Metazoa</taxon>
        <taxon>Spiralia</taxon>
        <taxon>Lophotrochozoa</taxon>
        <taxon>Mollusca</taxon>
        <taxon>Bivalvia</taxon>
        <taxon>Autobranchia</taxon>
        <taxon>Pteriomorphia</taxon>
        <taxon>Pectinida</taxon>
        <taxon>Pectinoidea</taxon>
        <taxon>Pectinidae</taxon>
        <taxon>Mizuhopecten</taxon>
    </lineage>
</organism>
<feature type="domain" description="Transferrin receptor-like dimerisation" evidence="21">
    <location>
        <begin position="652"/>
        <end position="772"/>
    </location>
</feature>
<reference evidence="23 24" key="1">
    <citation type="journal article" date="2017" name="Nat. Ecol. Evol.">
        <title>Scallop genome provides insights into evolution of bilaterian karyotype and development.</title>
        <authorList>
            <person name="Wang S."/>
            <person name="Zhang J."/>
            <person name="Jiao W."/>
            <person name="Li J."/>
            <person name="Xun X."/>
            <person name="Sun Y."/>
            <person name="Guo X."/>
            <person name="Huan P."/>
            <person name="Dong B."/>
            <person name="Zhang L."/>
            <person name="Hu X."/>
            <person name="Sun X."/>
            <person name="Wang J."/>
            <person name="Zhao C."/>
            <person name="Wang Y."/>
            <person name="Wang D."/>
            <person name="Huang X."/>
            <person name="Wang R."/>
            <person name="Lv J."/>
            <person name="Li Y."/>
            <person name="Zhang Z."/>
            <person name="Liu B."/>
            <person name="Lu W."/>
            <person name="Hui Y."/>
            <person name="Liang J."/>
            <person name="Zhou Z."/>
            <person name="Hou R."/>
            <person name="Li X."/>
            <person name="Liu Y."/>
            <person name="Li H."/>
            <person name="Ning X."/>
            <person name="Lin Y."/>
            <person name="Zhao L."/>
            <person name="Xing Q."/>
            <person name="Dou J."/>
            <person name="Li Y."/>
            <person name="Mao J."/>
            <person name="Guo H."/>
            <person name="Dou H."/>
            <person name="Li T."/>
            <person name="Mu C."/>
            <person name="Jiang W."/>
            <person name="Fu Q."/>
            <person name="Fu X."/>
            <person name="Miao Y."/>
            <person name="Liu J."/>
            <person name="Yu Q."/>
            <person name="Li R."/>
            <person name="Liao H."/>
            <person name="Li X."/>
            <person name="Kong Y."/>
            <person name="Jiang Z."/>
            <person name="Chourrout D."/>
            <person name="Li R."/>
            <person name="Bao Z."/>
        </authorList>
    </citation>
    <scope>NUCLEOTIDE SEQUENCE [LARGE SCALE GENOMIC DNA]</scope>
    <source>
        <strain evidence="23 24">PY_sf001</strain>
    </source>
</reference>
<keyword evidence="11" id="KW-0735">Signal-anchor</keyword>
<dbReference type="InterPro" id="IPR007365">
    <property type="entry name" value="TFR-like_dimer_dom"/>
</dbReference>
<dbReference type="Pfam" id="PF04389">
    <property type="entry name" value="Peptidase_M28"/>
    <property type="match status" value="1"/>
</dbReference>
<keyword evidence="23" id="KW-0121">Carboxypeptidase</keyword>
<dbReference type="CDD" id="cd02121">
    <property type="entry name" value="PA_GCPII_like"/>
    <property type="match status" value="1"/>
</dbReference>
<comment type="subunit">
    <text evidence="4">Homodimer.</text>
</comment>
<dbReference type="FunFam" id="3.40.630.10:FF:000089">
    <property type="entry name" value="N-acetylated alpha-linked acidic dipeptidase like 1"/>
    <property type="match status" value="1"/>
</dbReference>
<evidence type="ECO:0000256" key="16">
    <source>
        <dbReference type="ARBA" id="ARBA00023180"/>
    </source>
</evidence>
<keyword evidence="7 19" id="KW-0812">Transmembrane</keyword>
<dbReference type="Pfam" id="PF04253">
    <property type="entry name" value="TFR_dimer"/>
    <property type="match status" value="1"/>
</dbReference>
<evidence type="ECO:0000256" key="3">
    <source>
        <dbReference type="ARBA" id="ARBA00005634"/>
    </source>
</evidence>
<dbReference type="GO" id="GO:0046872">
    <property type="term" value="F:metal ion binding"/>
    <property type="evidence" value="ECO:0007669"/>
    <property type="project" value="UniProtKB-KW"/>
</dbReference>
<evidence type="ECO:0000256" key="19">
    <source>
        <dbReference type="SAM" id="Phobius"/>
    </source>
</evidence>
<evidence type="ECO:0000256" key="12">
    <source>
        <dbReference type="ARBA" id="ARBA00022989"/>
    </source>
</evidence>
<feature type="domain" description="Peptidase M28" evidence="22">
    <location>
        <begin position="386"/>
        <end position="572"/>
    </location>
</feature>
<evidence type="ECO:0000259" key="22">
    <source>
        <dbReference type="Pfam" id="PF04389"/>
    </source>
</evidence>
<keyword evidence="14" id="KW-0482">Metalloprotease</keyword>
<proteinExistence type="inferred from homology"/>
<dbReference type="Proteomes" id="UP000242188">
    <property type="component" value="Unassembled WGS sequence"/>
</dbReference>
<dbReference type="SUPFAM" id="SSF53187">
    <property type="entry name" value="Zn-dependent exopeptidases"/>
    <property type="match status" value="1"/>
</dbReference>
<comment type="similarity">
    <text evidence="3">Belongs to the peptidase M28 family. M28B subfamily.</text>
</comment>
<dbReference type="GO" id="GO:0004181">
    <property type="term" value="F:metallocarboxypeptidase activity"/>
    <property type="evidence" value="ECO:0007669"/>
    <property type="project" value="UniProtKB-EC"/>
</dbReference>
<sequence length="781" mass="87594">MMYELADTDHILAKARYGNPRRPLLICGLVALVLGLVLGLLIGRFGLCPDNEPEPASQKNGVFLPGVSKQIIQDGDPTISDLLINSISSENIRQYLQDLSELPHLAGTDADYHQAKELHDFWKQEGLDEVYITPYDVLLSYPNVTDDDMMNRIELINATGGVVYQSPLREAILHPSENKSGVVPPFNAYSPPGDILSERLFYVNYGRVEDYCGTDTNNSLNVTGSVVIARYGKIFRGDKVKIAAQHGAIGIIIFSDPADYTLDGDTSRVYPDDWWLPPTGAQRGTTYLRTGDPLTPGYPATDTAFRIQEDSPEAQLPTIPVHPIGYGIAQKILEQMSGDVVPEDWRGKLNLTYRYGGKLKETGWKIRMFISTQNAMRRTFNAFGILRGAIEPDRYVLMGNHRDAWVFGAIDPSSGTAVMKEVSRAMGNLVKQGKWRPRRTIIFCSWGAEEYGLVGSSEWIEQYVKNLAARSLAYVNVDIAVEGNYTVEIKATPLMYRSLYDATKKVKNPNQEDLAKGMPTVYDKWLSTSPTNGSSLPKIPFLGAGSDYARFVQSVGLPCADMSYTYDKKKYHLGSYPLYHSVYETFYAMDELIDRGFKHHETLGQIVSEICRNLADSLIIPFDVIDFAKQLEQLVRVLDKDYGKLLRDNGIRFEWLEQATQNFTAEANKFHDLVDKVNKNNPFAIRQINDQLIQLERAFIDPAGLPGRPLTRHILFAQSSVNTYAGSSFPGLVDALFEIENTPPADRDRRWNVVKQHFSVIVFTIGSAQSTLREVTKFMPD</sequence>
<dbReference type="GO" id="GO:0005886">
    <property type="term" value="C:plasma membrane"/>
    <property type="evidence" value="ECO:0007669"/>
    <property type="project" value="UniProtKB-SubCell"/>
</dbReference>
<dbReference type="InterPro" id="IPR007484">
    <property type="entry name" value="Peptidase_M28"/>
</dbReference>
<evidence type="ECO:0000256" key="15">
    <source>
        <dbReference type="ARBA" id="ARBA00023136"/>
    </source>
</evidence>
<dbReference type="InterPro" id="IPR046450">
    <property type="entry name" value="PA_dom_sf"/>
</dbReference>
<evidence type="ECO:0000256" key="5">
    <source>
        <dbReference type="ARBA" id="ARBA00022475"/>
    </source>
</evidence>
<dbReference type="SUPFAM" id="SSF47672">
    <property type="entry name" value="Transferrin receptor-like dimerisation domain"/>
    <property type="match status" value="1"/>
</dbReference>
<evidence type="ECO:0000313" key="24">
    <source>
        <dbReference type="Proteomes" id="UP000242188"/>
    </source>
</evidence>
<evidence type="ECO:0000256" key="9">
    <source>
        <dbReference type="ARBA" id="ARBA00022801"/>
    </source>
</evidence>
<evidence type="ECO:0000256" key="18">
    <source>
        <dbReference type="ARBA" id="ARBA00066561"/>
    </source>
</evidence>
<keyword evidence="16" id="KW-0325">Glycoprotein</keyword>
<dbReference type="Pfam" id="PF02225">
    <property type="entry name" value="PA"/>
    <property type="match status" value="1"/>
</dbReference>
<keyword evidence="5" id="KW-1003">Cell membrane</keyword>
<keyword evidence="13" id="KW-0224">Dipeptidase</keyword>
<dbReference type="InterPro" id="IPR036757">
    <property type="entry name" value="TFR-like_dimer_dom_sf"/>
</dbReference>
<comment type="subcellular location">
    <subcellularLocation>
        <location evidence="2">Cell membrane</location>
        <topology evidence="2">Single-pass type II membrane protein</topology>
    </subcellularLocation>
</comment>
<feature type="domain" description="PA" evidence="20">
    <location>
        <begin position="209"/>
        <end position="284"/>
    </location>
</feature>
<feature type="transmembrane region" description="Helical" evidence="19">
    <location>
        <begin position="24"/>
        <end position="47"/>
    </location>
</feature>
<evidence type="ECO:0000256" key="13">
    <source>
        <dbReference type="ARBA" id="ARBA00022997"/>
    </source>
</evidence>
<accession>A0A210QTX4</accession>
<dbReference type="EMBL" id="NEDP02001917">
    <property type="protein sequence ID" value="OWF52174.1"/>
    <property type="molecule type" value="Genomic_DNA"/>
</dbReference>
<comment type="cofactor">
    <cofactor evidence="1">
        <name>Zn(2+)</name>
        <dbReference type="ChEBI" id="CHEBI:29105"/>
    </cofactor>
</comment>
<evidence type="ECO:0000256" key="4">
    <source>
        <dbReference type="ARBA" id="ARBA00011738"/>
    </source>
</evidence>
<keyword evidence="12 19" id="KW-1133">Transmembrane helix</keyword>
<evidence type="ECO:0000259" key="20">
    <source>
        <dbReference type="Pfam" id="PF02225"/>
    </source>
</evidence>
<keyword evidence="15 19" id="KW-0472">Membrane</keyword>
<keyword evidence="6" id="KW-0645">Protease</keyword>
<evidence type="ECO:0000256" key="2">
    <source>
        <dbReference type="ARBA" id="ARBA00004401"/>
    </source>
</evidence>
<dbReference type="AlphaFoldDB" id="A0A210QTX4"/>
<dbReference type="EC" id="3.4.17.21" evidence="18"/>
<dbReference type="SUPFAM" id="SSF52025">
    <property type="entry name" value="PA domain"/>
    <property type="match status" value="1"/>
</dbReference>
<dbReference type="CDD" id="cd08022">
    <property type="entry name" value="M28_PSMA_like"/>
    <property type="match status" value="1"/>
</dbReference>
<dbReference type="InterPro" id="IPR039373">
    <property type="entry name" value="Peptidase_M28B"/>
</dbReference>
<dbReference type="GO" id="GO:0016805">
    <property type="term" value="F:dipeptidase activity"/>
    <property type="evidence" value="ECO:0007669"/>
    <property type="project" value="UniProtKB-KW"/>
</dbReference>
<dbReference type="PANTHER" id="PTHR10404:SF77">
    <property type="entry name" value="GLUTAMATE CARBOXYPEPTIDASE 2 HOMOLOG"/>
    <property type="match status" value="1"/>
</dbReference>
<evidence type="ECO:0000256" key="11">
    <source>
        <dbReference type="ARBA" id="ARBA00022968"/>
    </source>
</evidence>
<evidence type="ECO:0000256" key="8">
    <source>
        <dbReference type="ARBA" id="ARBA00022723"/>
    </source>
</evidence>
<comment type="catalytic activity">
    <reaction evidence="17">
        <text>Release of an unsubstituted, C-terminal glutamyl residue, typically from Ac-Asp-Glu or folylpoly-gamma-glutamates.</text>
        <dbReference type="EC" id="3.4.17.21"/>
    </reaction>
</comment>
<evidence type="ECO:0000256" key="7">
    <source>
        <dbReference type="ARBA" id="ARBA00022692"/>
    </source>
</evidence>
<evidence type="ECO:0000259" key="21">
    <source>
        <dbReference type="Pfam" id="PF04253"/>
    </source>
</evidence>
<keyword evidence="9" id="KW-0378">Hydrolase</keyword>
<keyword evidence="8" id="KW-0479">Metal-binding</keyword>
<dbReference type="Gene3D" id="3.40.630.10">
    <property type="entry name" value="Zn peptidases"/>
    <property type="match status" value="1"/>
</dbReference>
<dbReference type="OrthoDB" id="5841748at2759"/>
<comment type="caution">
    <text evidence="23">The sequence shown here is derived from an EMBL/GenBank/DDBJ whole genome shotgun (WGS) entry which is preliminary data.</text>
</comment>
<dbReference type="FunFam" id="3.50.30.30:FF:000002">
    <property type="entry name" value="N-acetylated-alpha-linked acidic dipeptidase 2"/>
    <property type="match status" value="1"/>
</dbReference>
<dbReference type="InterPro" id="IPR003137">
    <property type="entry name" value="PA_domain"/>
</dbReference>
<dbReference type="FunFam" id="1.20.930.40:FF:000001">
    <property type="entry name" value="N-acetylated-alpha-linked acidic dipeptidase 2"/>
    <property type="match status" value="1"/>
</dbReference>
<dbReference type="PANTHER" id="PTHR10404">
    <property type="entry name" value="N-ACETYLATED-ALPHA-LINKED ACIDIC DIPEPTIDASE"/>
    <property type="match status" value="1"/>
</dbReference>